<organism evidence="5 6">
    <name type="scientific">Turneriella parva (strain ATCC BAA-1111 / DSM 21527 / NCTC 11395 / H)</name>
    <name type="common">Leptospira parva</name>
    <dbReference type="NCBI Taxonomy" id="869212"/>
    <lineage>
        <taxon>Bacteria</taxon>
        <taxon>Pseudomonadati</taxon>
        <taxon>Spirochaetota</taxon>
        <taxon>Spirochaetia</taxon>
        <taxon>Leptospirales</taxon>
        <taxon>Leptospiraceae</taxon>
        <taxon>Turneriella</taxon>
    </lineage>
</organism>
<dbReference type="InterPro" id="IPR010230">
    <property type="entry name" value="FeS-cluster_ATPase_SufC"/>
</dbReference>
<dbReference type="GO" id="GO:0016887">
    <property type="term" value="F:ATP hydrolysis activity"/>
    <property type="evidence" value="ECO:0007669"/>
    <property type="project" value="InterPro"/>
</dbReference>
<gene>
    <name evidence="5" type="ordered locus">Turpa_4161</name>
</gene>
<name>I4BBY7_TURPD</name>
<protein>
    <submittedName>
        <fullName evidence="5">FeS assembly ATPase SufC</fullName>
    </submittedName>
</protein>
<feature type="domain" description="ABC transporter" evidence="4">
    <location>
        <begin position="6"/>
        <end position="248"/>
    </location>
</feature>
<evidence type="ECO:0000256" key="1">
    <source>
        <dbReference type="ARBA" id="ARBA00006216"/>
    </source>
</evidence>
<comment type="similarity">
    <text evidence="1">Belongs to the ABC transporter superfamily. Ycf16 family.</text>
</comment>
<dbReference type="PANTHER" id="PTHR43204">
    <property type="entry name" value="ABC TRANSPORTER I FAMILY MEMBER 6, CHLOROPLASTIC"/>
    <property type="match status" value="1"/>
</dbReference>
<sequence>MKEPLLEIRGLKVNTGDKEILKGVDLTLHEGEIHAIMGPNGSGKSTLSHVLAGSPDFTVTGGSVKFKGQDLLAMPIEERARAGVFIAFQYPPEVPGVNNMQFLRTVVNTVRKSRGENEIAAGEFLNKAKAAMNRLKMAPEMIKRSLNEGFSGGEKKKNEILQMTMLEPSLMVLDEIDSGLDVDALELVAREAVSLIKPDTARAMVVITHYSRILKYIAPHHVHVLSGGKIIESGGIEIVHRIESKGYD</sequence>
<dbReference type="PATRIC" id="fig|869212.3.peg.4201"/>
<dbReference type="Pfam" id="PF00005">
    <property type="entry name" value="ABC_tran"/>
    <property type="match status" value="1"/>
</dbReference>
<keyword evidence="2" id="KW-0547">Nucleotide-binding</keyword>
<proteinExistence type="inferred from homology"/>
<keyword evidence="6" id="KW-1185">Reference proteome</keyword>
<evidence type="ECO:0000313" key="5">
    <source>
        <dbReference type="EMBL" id="AFM14794.1"/>
    </source>
</evidence>
<evidence type="ECO:0000256" key="2">
    <source>
        <dbReference type="ARBA" id="ARBA00022741"/>
    </source>
</evidence>
<dbReference type="EMBL" id="CP002959">
    <property type="protein sequence ID" value="AFM14794.1"/>
    <property type="molecule type" value="Genomic_DNA"/>
</dbReference>
<dbReference type="Proteomes" id="UP000006048">
    <property type="component" value="Chromosome"/>
</dbReference>
<dbReference type="PROSITE" id="PS50893">
    <property type="entry name" value="ABC_TRANSPORTER_2"/>
    <property type="match status" value="1"/>
</dbReference>
<evidence type="ECO:0000256" key="3">
    <source>
        <dbReference type="ARBA" id="ARBA00022840"/>
    </source>
</evidence>
<dbReference type="InterPro" id="IPR027417">
    <property type="entry name" value="P-loop_NTPase"/>
</dbReference>
<dbReference type="CDD" id="cd03217">
    <property type="entry name" value="ABC_FeS_Assembly"/>
    <property type="match status" value="1"/>
</dbReference>
<dbReference type="RefSeq" id="WP_014805269.1">
    <property type="nucleotide sequence ID" value="NC_018020.1"/>
</dbReference>
<dbReference type="NCBIfam" id="TIGR01978">
    <property type="entry name" value="sufC"/>
    <property type="match status" value="1"/>
</dbReference>
<dbReference type="SUPFAM" id="SSF52540">
    <property type="entry name" value="P-loop containing nucleoside triphosphate hydrolases"/>
    <property type="match status" value="1"/>
</dbReference>
<dbReference type="AlphaFoldDB" id="I4BBY7"/>
<dbReference type="Gene3D" id="3.40.50.300">
    <property type="entry name" value="P-loop containing nucleotide triphosphate hydrolases"/>
    <property type="match status" value="1"/>
</dbReference>
<dbReference type="KEGG" id="tpx:Turpa_4161"/>
<dbReference type="OrthoDB" id="9806149at2"/>
<evidence type="ECO:0000313" key="6">
    <source>
        <dbReference type="Proteomes" id="UP000006048"/>
    </source>
</evidence>
<dbReference type="InterPro" id="IPR003593">
    <property type="entry name" value="AAA+_ATPase"/>
</dbReference>
<dbReference type="STRING" id="869212.Turpa_4161"/>
<evidence type="ECO:0000259" key="4">
    <source>
        <dbReference type="PROSITE" id="PS50893"/>
    </source>
</evidence>
<dbReference type="PANTHER" id="PTHR43204:SF1">
    <property type="entry name" value="ABC TRANSPORTER I FAMILY MEMBER 6, CHLOROPLASTIC"/>
    <property type="match status" value="1"/>
</dbReference>
<dbReference type="PROSITE" id="PS00211">
    <property type="entry name" value="ABC_TRANSPORTER_1"/>
    <property type="match status" value="1"/>
</dbReference>
<dbReference type="SMART" id="SM00382">
    <property type="entry name" value="AAA"/>
    <property type="match status" value="1"/>
</dbReference>
<dbReference type="InterPro" id="IPR003439">
    <property type="entry name" value="ABC_transporter-like_ATP-bd"/>
</dbReference>
<dbReference type="InterPro" id="IPR017871">
    <property type="entry name" value="ABC_transporter-like_CS"/>
</dbReference>
<reference evidence="5 6" key="1">
    <citation type="submission" date="2012-06" db="EMBL/GenBank/DDBJ databases">
        <title>The complete chromosome of genome of Turneriella parva DSM 21527.</title>
        <authorList>
            <consortium name="US DOE Joint Genome Institute (JGI-PGF)"/>
            <person name="Lucas S."/>
            <person name="Han J."/>
            <person name="Lapidus A."/>
            <person name="Bruce D."/>
            <person name="Goodwin L."/>
            <person name="Pitluck S."/>
            <person name="Peters L."/>
            <person name="Kyrpides N."/>
            <person name="Mavromatis K."/>
            <person name="Ivanova N."/>
            <person name="Mikhailova N."/>
            <person name="Chertkov O."/>
            <person name="Detter J.C."/>
            <person name="Tapia R."/>
            <person name="Han C."/>
            <person name="Land M."/>
            <person name="Hauser L."/>
            <person name="Markowitz V."/>
            <person name="Cheng J.-F."/>
            <person name="Hugenholtz P."/>
            <person name="Woyke T."/>
            <person name="Wu D."/>
            <person name="Gronow S."/>
            <person name="Wellnitz S."/>
            <person name="Brambilla E."/>
            <person name="Klenk H.-P."/>
            <person name="Eisen J.A."/>
        </authorList>
    </citation>
    <scope>NUCLEOTIDE SEQUENCE [LARGE SCALE GENOMIC DNA]</scope>
    <source>
        <strain evidence="6">ATCC BAA-1111 / DSM 21527 / NCTC 11395 / H</strain>
    </source>
</reference>
<dbReference type="HOGENOM" id="CLU_000604_48_1_12"/>
<keyword evidence="3" id="KW-0067">ATP-binding</keyword>
<accession>I4BBY7</accession>
<dbReference type="GO" id="GO:0005524">
    <property type="term" value="F:ATP binding"/>
    <property type="evidence" value="ECO:0007669"/>
    <property type="project" value="UniProtKB-KW"/>
</dbReference>